<keyword evidence="3" id="KW-1185">Reference proteome</keyword>
<reference evidence="2" key="1">
    <citation type="submission" date="2021-11" db="EMBL/GenBank/DDBJ databases">
        <title>Streptomyces corallinus and Kineosporia corallina sp. nov., two new coral-derived marine actinobacteria.</title>
        <authorList>
            <person name="Buangrab K."/>
            <person name="Sutthacheep M."/>
            <person name="Yeemin T."/>
            <person name="Harunari E."/>
            <person name="Igarashi Y."/>
            <person name="Sripreechasak P."/>
            <person name="Kanchanasin P."/>
            <person name="Tanasupawat S."/>
            <person name="Phongsopitanun W."/>
        </authorList>
    </citation>
    <scope>NUCLEOTIDE SEQUENCE</scope>
    <source>
        <strain evidence="2">JCM 31032</strain>
    </source>
</reference>
<keyword evidence="1" id="KW-0472">Membrane</keyword>
<comment type="caution">
    <text evidence="2">The sequence shown here is derived from an EMBL/GenBank/DDBJ whole genome shotgun (WGS) entry which is preliminary data.</text>
</comment>
<keyword evidence="1" id="KW-1133">Transmembrane helix</keyword>
<gene>
    <name evidence="2" type="ORF">LR394_24845</name>
</gene>
<sequence length="47" mass="4946">MKPTAWVWLICAVALLIAAGLAFSGSIYPAAIVLLLVSGVLVAHRLR</sequence>
<dbReference type="EMBL" id="JAJOMB010000015">
    <property type="protein sequence ID" value="MCD5314142.1"/>
    <property type="molecule type" value="Genomic_DNA"/>
</dbReference>
<name>A0A9X1SVL8_9ACTN</name>
<evidence type="ECO:0000313" key="2">
    <source>
        <dbReference type="EMBL" id="MCD5314142.1"/>
    </source>
</evidence>
<dbReference type="AlphaFoldDB" id="A0A9X1SVL8"/>
<proteinExistence type="predicted"/>
<protein>
    <submittedName>
        <fullName evidence="2">Uncharacterized protein</fullName>
    </submittedName>
</protein>
<evidence type="ECO:0000313" key="3">
    <source>
        <dbReference type="Proteomes" id="UP001138997"/>
    </source>
</evidence>
<keyword evidence="1" id="KW-0812">Transmembrane</keyword>
<feature type="transmembrane region" description="Helical" evidence="1">
    <location>
        <begin position="28"/>
        <end position="46"/>
    </location>
</feature>
<dbReference type="Proteomes" id="UP001138997">
    <property type="component" value="Unassembled WGS sequence"/>
</dbReference>
<accession>A0A9X1SVL8</accession>
<dbReference type="RefSeq" id="WP_231446420.1">
    <property type="nucleotide sequence ID" value="NZ_JAJOMB010000015.1"/>
</dbReference>
<evidence type="ECO:0000256" key="1">
    <source>
        <dbReference type="SAM" id="Phobius"/>
    </source>
</evidence>
<organism evidence="2 3">
    <name type="scientific">Kineosporia babensis</name>
    <dbReference type="NCBI Taxonomy" id="499548"/>
    <lineage>
        <taxon>Bacteria</taxon>
        <taxon>Bacillati</taxon>
        <taxon>Actinomycetota</taxon>
        <taxon>Actinomycetes</taxon>
        <taxon>Kineosporiales</taxon>
        <taxon>Kineosporiaceae</taxon>
        <taxon>Kineosporia</taxon>
    </lineage>
</organism>